<sequence length="153" mass="17186">MEIFWSVLPSAPPSSPVLLLPLFLASSCPSSSIRAPSLAQITKRDPLLFNSNLRSISNQQPYIGNHQNLKKKKKANFRSLYIESEEKIDLRYKDETESLNEAVNLNGPQSLPQSTRSLRKRRRSLRGFSLHPPPSRPAPGSQPACVSHEHMKT</sequence>
<dbReference type="AlphaFoldDB" id="A0A9N7UEW8"/>
<organism evidence="2 3">
    <name type="scientific">Pleuronectes platessa</name>
    <name type="common">European plaice</name>
    <dbReference type="NCBI Taxonomy" id="8262"/>
    <lineage>
        <taxon>Eukaryota</taxon>
        <taxon>Metazoa</taxon>
        <taxon>Chordata</taxon>
        <taxon>Craniata</taxon>
        <taxon>Vertebrata</taxon>
        <taxon>Euteleostomi</taxon>
        <taxon>Actinopterygii</taxon>
        <taxon>Neopterygii</taxon>
        <taxon>Teleostei</taxon>
        <taxon>Neoteleostei</taxon>
        <taxon>Acanthomorphata</taxon>
        <taxon>Carangaria</taxon>
        <taxon>Pleuronectiformes</taxon>
        <taxon>Pleuronectoidei</taxon>
        <taxon>Pleuronectidae</taxon>
        <taxon>Pleuronectes</taxon>
    </lineage>
</organism>
<comment type="caution">
    <text evidence="2">The sequence shown here is derived from an EMBL/GenBank/DDBJ whole genome shotgun (WGS) entry which is preliminary data.</text>
</comment>
<evidence type="ECO:0000313" key="3">
    <source>
        <dbReference type="Proteomes" id="UP001153269"/>
    </source>
</evidence>
<feature type="compositionally biased region" description="Polar residues" evidence="1">
    <location>
        <begin position="101"/>
        <end position="115"/>
    </location>
</feature>
<evidence type="ECO:0000313" key="2">
    <source>
        <dbReference type="EMBL" id="CAB1429696.1"/>
    </source>
</evidence>
<reference evidence="2" key="1">
    <citation type="submission" date="2020-03" db="EMBL/GenBank/DDBJ databases">
        <authorList>
            <person name="Weist P."/>
        </authorList>
    </citation>
    <scope>NUCLEOTIDE SEQUENCE</scope>
</reference>
<feature type="region of interest" description="Disordered" evidence="1">
    <location>
        <begin position="101"/>
        <end position="153"/>
    </location>
</feature>
<dbReference type="EMBL" id="CADEAL010001162">
    <property type="protein sequence ID" value="CAB1429696.1"/>
    <property type="molecule type" value="Genomic_DNA"/>
</dbReference>
<evidence type="ECO:0000256" key="1">
    <source>
        <dbReference type="SAM" id="MobiDB-lite"/>
    </source>
</evidence>
<dbReference type="Proteomes" id="UP001153269">
    <property type="component" value="Unassembled WGS sequence"/>
</dbReference>
<gene>
    <name evidence="2" type="ORF">PLEPLA_LOCUS17676</name>
</gene>
<proteinExistence type="predicted"/>
<keyword evidence="3" id="KW-1185">Reference proteome</keyword>
<accession>A0A9N7UEW8</accession>
<protein>
    <submittedName>
        <fullName evidence="2">Uncharacterized protein</fullName>
    </submittedName>
</protein>
<name>A0A9N7UEW8_PLEPL</name>